<sequence>MLMLVLLKYECLYIHKYIHVVICMLLVLYNEWIKAEEQQEEEEELVPEVPPVVWPGGPIDTSLLTRYHEYVARHV</sequence>
<dbReference type="EMBL" id="CASHSV030000311">
    <property type="protein sequence ID" value="CAJ2660050.1"/>
    <property type="molecule type" value="Genomic_DNA"/>
</dbReference>
<comment type="caution">
    <text evidence="1">The sequence shown here is derived from an EMBL/GenBank/DDBJ whole genome shotgun (WGS) entry which is preliminary data.</text>
</comment>
<reference evidence="1" key="1">
    <citation type="submission" date="2023-10" db="EMBL/GenBank/DDBJ databases">
        <authorList>
            <person name="Rodriguez Cubillos JULIANA M."/>
            <person name="De Vega J."/>
        </authorList>
    </citation>
    <scope>NUCLEOTIDE SEQUENCE</scope>
</reference>
<dbReference type="Proteomes" id="UP001177021">
    <property type="component" value="Unassembled WGS sequence"/>
</dbReference>
<evidence type="ECO:0000313" key="2">
    <source>
        <dbReference type="Proteomes" id="UP001177021"/>
    </source>
</evidence>
<protein>
    <submittedName>
        <fullName evidence="1">Uncharacterized protein</fullName>
    </submittedName>
</protein>
<proteinExistence type="predicted"/>
<keyword evidence="2" id="KW-1185">Reference proteome</keyword>
<accession>A0ACB0KTK0</accession>
<evidence type="ECO:0000313" key="1">
    <source>
        <dbReference type="EMBL" id="CAJ2660050.1"/>
    </source>
</evidence>
<organism evidence="1 2">
    <name type="scientific">Trifolium pratense</name>
    <name type="common">Red clover</name>
    <dbReference type="NCBI Taxonomy" id="57577"/>
    <lineage>
        <taxon>Eukaryota</taxon>
        <taxon>Viridiplantae</taxon>
        <taxon>Streptophyta</taxon>
        <taxon>Embryophyta</taxon>
        <taxon>Tracheophyta</taxon>
        <taxon>Spermatophyta</taxon>
        <taxon>Magnoliopsida</taxon>
        <taxon>eudicotyledons</taxon>
        <taxon>Gunneridae</taxon>
        <taxon>Pentapetalae</taxon>
        <taxon>rosids</taxon>
        <taxon>fabids</taxon>
        <taxon>Fabales</taxon>
        <taxon>Fabaceae</taxon>
        <taxon>Papilionoideae</taxon>
        <taxon>50 kb inversion clade</taxon>
        <taxon>NPAAA clade</taxon>
        <taxon>Hologalegina</taxon>
        <taxon>IRL clade</taxon>
        <taxon>Trifolieae</taxon>
        <taxon>Trifolium</taxon>
    </lineage>
</organism>
<name>A0ACB0KTK0_TRIPR</name>
<gene>
    <name evidence="1" type="ORF">MILVUS5_LOCUS26081</name>
</gene>